<proteinExistence type="predicted"/>
<accession>A0A4C1VQ82</accession>
<name>A0A4C1VQ82_EUMVA</name>
<reference evidence="3 4" key="1">
    <citation type="journal article" date="2019" name="Commun. Biol.">
        <title>The bagworm genome reveals a unique fibroin gene that provides high tensile strength.</title>
        <authorList>
            <person name="Kono N."/>
            <person name="Nakamura H."/>
            <person name="Ohtoshi R."/>
            <person name="Tomita M."/>
            <person name="Numata K."/>
            <person name="Arakawa K."/>
        </authorList>
    </citation>
    <scope>NUCLEOTIDE SEQUENCE [LARGE SCALE GENOMIC DNA]</scope>
</reference>
<feature type="chain" id="PRO_5020022584" evidence="2">
    <location>
        <begin position="17"/>
        <end position="154"/>
    </location>
</feature>
<feature type="signal peptide" evidence="2">
    <location>
        <begin position="1"/>
        <end position="16"/>
    </location>
</feature>
<dbReference type="AlphaFoldDB" id="A0A4C1VQ82"/>
<evidence type="ECO:0000313" key="3">
    <source>
        <dbReference type="EMBL" id="GBP40349.1"/>
    </source>
</evidence>
<gene>
    <name evidence="3" type="ORF">EVAR_86495_1</name>
</gene>
<dbReference type="Proteomes" id="UP000299102">
    <property type="component" value="Unassembled WGS sequence"/>
</dbReference>
<dbReference type="EMBL" id="BGZK01000380">
    <property type="protein sequence ID" value="GBP40349.1"/>
    <property type="molecule type" value="Genomic_DNA"/>
</dbReference>
<evidence type="ECO:0000256" key="1">
    <source>
        <dbReference type="SAM" id="MobiDB-lite"/>
    </source>
</evidence>
<evidence type="ECO:0000256" key="2">
    <source>
        <dbReference type="SAM" id="SignalP"/>
    </source>
</evidence>
<keyword evidence="2" id="KW-0732">Signal</keyword>
<organism evidence="3 4">
    <name type="scientific">Eumeta variegata</name>
    <name type="common">Bagworm moth</name>
    <name type="synonym">Eumeta japonica</name>
    <dbReference type="NCBI Taxonomy" id="151549"/>
    <lineage>
        <taxon>Eukaryota</taxon>
        <taxon>Metazoa</taxon>
        <taxon>Ecdysozoa</taxon>
        <taxon>Arthropoda</taxon>
        <taxon>Hexapoda</taxon>
        <taxon>Insecta</taxon>
        <taxon>Pterygota</taxon>
        <taxon>Neoptera</taxon>
        <taxon>Endopterygota</taxon>
        <taxon>Lepidoptera</taxon>
        <taxon>Glossata</taxon>
        <taxon>Ditrysia</taxon>
        <taxon>Tineoidea</taxon>
        <taxon>Psychidae</taxon>
        <taxon>Oiketicinae</taxon>
        <taxon>Eumeta</taxon>
    </lineage>
</organism>
<feature type="region of interest" description="Disordered" evidence="1">
    <location>
        <begin position="101"/>
        <end position="126"/>
    </location>
</feature>
<dbReference type="OrthoDB" id="7700765at2759"/>
<comment type="caution">
    <text evidence="3">The sequence shown here is derived from an EMBL/GenBank/DDBJ whole genome shotgun (WGS) entry which is preliminary data.</text>
</comment>
<keyword evidence="4" id="KW-1185">Reference proteome</keyword>
<evidence type="ECO:0000313" key="4">
    <source>
        <dbReference type="Proteomes" id="UP000299102"/>
    </source>
</evidence>
<protein>
    <submittedName>
        <fullName evidence="3">Uncharacterized protein</fullName>
    </submittedName>
</protein>
<sequence length="154" mass="17163">MFLPLLLLLQLWKKNSEPHINLTLSESVVSKENDSKSANEIETNVGNPFDQAFKMPTKYLPKKKRIKNAIVRHGDNAFNLQVSHSIAIILTVGRYRVADRSPQAPLGQRGMASSEGGSDRGAGAPRRWRVECTDNLVVIGRAASAPRREVRLYL</sequence>